<dbReference type="Pfam" id="PF02585">
    <property type="entry name" value="PIG-L"/>
    <property type="match status" value="1"/>
</dbReference>
<reference evidence="1 2" key="1">
    <citation type="journal article" date="2009" name="Stand. Genomic Sci.">
        <title>Complete genome sequence of Pirellula staleyi type strain (ATCC 27377).</title>
        <authorList>
            <person name="Clum A."/>
            <person name="Tindall B.J."/>
            <person name="Sikorski J."/>
            <person name="Ivanova N."/>
            <person name="Mavrommatis K."/>
            <person name="Lucas S."/>
            <person name="Glavina del Rio T."/>
            <person name="Nolan M."/>
            <person name="Chen F."/>
            <person name="Tice H."/>
            <person name="Pitluck S."/>
            <person name="Cheng J.F."/>
            <person name="Chertkov O."/>
            <person name="Brettin T."/>
            <person name="Han C."/>
            <person name="Detter J.C."/>
            <person name="Kuske C."/>
            <person name="Bruce D."/>
            <person name="Goodwin L."/>
            <person name="Ovchinikova G."/>
            <person name="Pati A."/>
            <person name="Mikhailova N."/>
            <person name="Chen A."/>
            <person name="Palaniappan K."/>
            <person name="Land M."/>
            <person name="Hauser L."/>
            <person name="Chang Y.J."/>
            <person name="Jeffries C.D."/>
            <person name="Chain P."/>
            <person name="Rohde M."/>
            <person name="Goker M."/>
            <person name="Bristow J."/>
            <person name="Eisen J.A."/>
            <person name="Markowitz V."/>
            <person name="Hugenholtz P."/>
            <person name="Kyrpides N.C."/>
            <person name="Klenk H.P."/>
            <person name="Lapidus A."/>
        </authorList>
    </citation>
    <scope>NUCLEOTIDE SEQUENCE [LARGE SCALE GENOMIC DNA]</scope>
    <source>
        <strain evidence="2">ATCC 27377 / DSM 6068 / ICPB 4128</strain>
    </source>
</reference>
<organism evidence="1 2">
    <name type="scientific">Pirellula staleyi (strain ATCC 27377 / DSM 6068 / ICPB 4128)</name>
    <name type="common">Pirella staleyi</name>
    <dbReference type="NCBI Taxonomy" id="530564"/>
    <lineage>
        <taxon>Bacteria</taxon>
        <taxon>Pseudomonadati</taxon>
        <taxon>Planctomycetota</taxon>
        <taxon>Planctomycetia</taxon>
        <taxon>Pirellulales</taxon>
        <taxon>Pirellulaceae</taxon>
        <taxon>Pirellula</taxon>
    </lineage>
</organism>
<accession>D2QWU5</accession>
<dbReference type="KEGG" id="psl:Psta_1372"/>
<dbReference type="Gene3D" id="3.40.50.10320">
    <property type="entry name" value="LmbE-like"/>
    <property type="match status" value="1"/>
</dbReference>
<dbReference type="InterPro" id="IPR003737">
    <property type="entry name" value="GlcNAc_PI_deacetylase-related"/>
</dbReference>
<dbReference type="PANTHER" id="PTHR12993">
    <property type="entry name" value="N-ACETYLGLUCOSAMINYL-PHOSPHATIDYLINOSITOL DE-N-ACETYLASE-RELATED"/>
    <property type="match status" value="1"/>
</dbReference>
<sequence length="264" mass="29916">MPVMKTAMAIAAHPDDIEFLMSGTLMLLRKAGYEIHYWNLADGSCGSTRYDGETTARIRREEAYAAANQIGAIFHESICHDLEVMYDVPTLRKVASVIRDVSPEILLTHSPSDYMEDHTNTCRLATTAAFTRGMPNFKVDPPRPAVQQKVTVYHAQPYSHYDPLGRIVEPDLVIDISDLVEQKRKMLAKHVSQKQWLDESQGLNSYLDRMQELDAMLGRMSCIFSHAEGWRKHLHLGFCGEKDNPLYDILKDRTLLAQKPSLAP</sequence>
<dbReference type="Proteomes" id="UP000001887">
    <property type="component" value="Chromosome"/>
</dbReference>
<protein>
    <submittedName>
        <fullName evidence="1">LmbE family protein</fullName>
    </submittedName>
</protein>
<dbReference type="eggNOG" id="COG2120">
    <property type="taxonomic scope" value="Bacteria"/>
</dbReference>
<gene>
    <name evidence="1" type="ordered locus">Psta_1372</name>
</gene>
<evidence type="ECO:0000313" key="2">
    <source>
        <dbReference type="Proteomes" id="UP000001887"/>
    </source>
</evidence>
<dbReference type="SUPFAM" id="SSF102588">
    <property type="entry name" value="LmbE-like"/>
    <property type="match status" value="1"/>
</dbReference>
<dbReference type="AlphaFoldDB" id="D2QWU5"/>
<dbReference type="STRING" id="530564.Psta_1372"/>
<name>D2QWU5_PIRSD</name>
<dbReference type="HOGENOM" id="CLU_049311_3_1_0"/>
<dbReference type="PANTHER" id="PTHR12993:SF30">
    <property type="entry name" value="N-ACETYL-ALPHA-D-GLUCOSAMINYL L-MALATE DEACETYLASE 1"/>
    <property type="match status" value="1"/>
</dbReference>
<evidence type="ECO:0000313" key="1">
    <source>
        <dbReference type="EMBL" id="ADB16049.1"/>
    </source>
</evidence>
<dbReference type="EMBL" id="CP001848">
    <property type="protein sequence ID" value="ADB16049.1"/>
    <property type="molecule type" value="Genomic_DNA"/>
</dbReference>
<keyword evidence="2" id="KW-1185">Reference proteome</keyword>
<proteinExistence type="predicted"/>
<dbReference type="InterPro" id="IPR024078">
    <property type="entry name" value="LmbE-like_dom_sf"/>
</dbReference>
<dbReference type="GO" id="GO:0016811">
    <property type="term" value="F:hydrolase activity, acting on carbon-nitrogen (but not peptide) bonds, in linear amides"/>
    <property type="evidence" value="ECO:0007669"/>
    <property type="project" value="TreeGrafter"/>
</dbReference>